<protein>
    <submittedName>
        <fullName evidence="1">Uncharacterized protein</fullName>
    </submittedName>
</protein>
<proteinExistence type="predicted"/>
<keyword evidence="2" id="KW-1185">Reference proteome</keyword>
<evidence type="ECO:0000313" key="2">
    <source>
        <dbReference type="Proteomes" id="UP000027222"/>
    </source>
</evidence>
<feature type="non-terminal residue" evidence="1">
    <location>
        <position position="296"/>
    </location>
</feature>
<organism evidence="1 2">
    <name type="scientific">Galerina marginata (strain CBS 339.88)</name>
    <dbReference type="NCBI Taxonomy" id="685588"/>
    <lineage>
        <taxon>Eukaryota</taxon>
        <taxon>Fungi</taxon>
        <taxon>Dikarya</taxon>
        <taxon>Basidiomycota</taxon>
        <taxon>Agaricomycotina</taxon>
        <taxon>Agaricomycetes</taxon>
        <taxon>Agaricomycetidae</taxon>
        <taxon>Agaricales</taxon>
        <taxon>Agaricineae</taxon>
        <taxon>Strophariaceae</taxon>
        <taxon>Galerina</taxon>
    </lineage>
</organism>
<name>A0A067T2J1_GALM3</name>
<dbReference type="AlphaFoldDB" id="A0A067T2J1"/>
<sequence>MFRDHKDNIPSVNCIDDDWNGWIGLNCEPSFVSVHVDEAKDLANWHERLVGSAGEFLDLEPATEADWYRREIQWEGWIPLDSVIQPKPWYFDMIAPIPYTPMEEGFFVKEEHLTVCRENYESIESYVEEITQCDRFPIGTPRPAPFDITQLAKGFVSIRELQKAGAASKRAILSRLGFLSWWMSSVSKWYQVISDETVNRIESLRPRFGRKKGYIVDFEEYWREVNVSLWLKHQLPIYYRLTWTMRRNPRFTKIDPRLIMALADAEQEGVSLYDIGEFNVEEKKLVAEKYDEFFQP</sequence>
<reference evidence="2" key="1">
    <citation type="journal article" date="2014" name="Proc. Natl. Acad. Sci. U.S.A.">
        <title>Extensive sampling of basidiomycete genomes demonstrates inadequacy of the white-rot/brown-rot paradigm for wood decay fungi.</title>
        <authorList>
            <person name="Riley R."/>
            <person name="Salamov A.A."/>
            <person name="Brown D.W."/>
            <person name="Nagy L.G."/>
            <person name="Floudas D."/>
            <person name="Held B.W."/>
            <person name="Levasseur A."/>
            <person name="Lombard V."/>
            <person name="Morin E."/>
            <person name="Otillar R."/>
            <person name="Lindquist E.A."/>
            <person name="Sun H."/>
            <person name="LaButti K.M."/>
            <person name="Schmutz J."/>
            <person name="Jabbour D."/>
            <person name="Luo H."/>
            <person name="Baker S.E."/>
            <person name="Pisabarro A.G."/>
            <person name="Walton J.D."/>
            <person name="Blanchette R.A."/>
            <person name="Henrissat B."/>
            <person name="Martin F."/>
            <person name="Cullen D."/>
            <person name="Hibbett D.S."/>
            <person name="Grigoriev I.V."/>
        </authorList>
    </citation>
    <scope>NUCLEOTIDE SEQUENCE [LARGE SCALE GENOMIC DNA]</scope>
    <source>
        <strain evidence="2">CBS 339.88</strain>
    </source>
</reference>
<evidence type="ECO:0000313" key="1">
    <source>
        <dbReference type="EMBL" id="KDR77390.1"/>
    </source>
</evidence>
<dbReference type="OrthoDB" id="3066876at2759"/>
<dbReference type="Proteomes" id="UP000027222">
    <property type="component" value="Unassembled WGS sequence"/>
</dbReference>
<dbReference type="EMBL" id="KL142376">
    <property type="protein sequence ID" value="KDR77390.1"/>
    <property type="molecule type" value="Genomic_DNA"/>
</dbReference>
<gene>
    <name evidence="1" type="ORF">GALMADRAFT_51145</name>
</gene>
<dbReference type="HOGENOM" id="CLU_919949_0_0_1"/>
<accession>A0A067T2J1</accession>